<evidence type="ECO:0000259" key="7">
    <source>
        <dbReference type="Pfam" id="PF07669"/>
    </source>
</evidence>
<dbReference type="InterPro" id="IPR050953">
    <property type="entry name" value="N4_N6_ade-DNA_methylase"/>
</dbReference>
<dbReference type="GO" id="GO:0009007">
    <property type="term" value="F:site-specific DNA-methyltransferase (adenine-specific) activity"/>
    <property type="evidence" value="ECO:0007669"/>
    <property type="project" value="UniProtKB-EC"/>
</dbReference>
<dbReference type="OrthoDB" id="9814572at2"/>
<dbReference type="RefSeq" id="WP_013498933.1">
    <property type="nucleotide sequence ID" value="NC_014833.1"/>
</dbReference>
<dbReference type="EMBL" id="CP002403">
    <property type="protein sequence ID" value="ADU22797.1"/>
    <property type="molecule type" value="Genomic_DNA"/>
</dbReference>
<dbReference type="HOGENOM" id="CLU_287691_0_0_9"/>
<dbReference type="Pfam" id="PF07669">
    <property type="entry name" value="Eco57I"/>
    <property type="match status" value="1"/>
</dbReference>
<dbReference type="InterPro" id="IPR029063">
    <property type="entry name" value="SAM-dependent_MTases_sf"/>
</dbReference>
<dbReference type="eggNOG" id="COG1002">
    <property type="taxonomic scope" value="Bacteria"/>
</dbReference>
<keyword evidence="4" id="KW-0808">Transferase</keyword>
<protein>
    <recommendedName>
        <fullName evidence="2">site-specific DNA-methyltransferase (adenine-specific)</fullName>
        <ecNumber evidence="2">2.1.1.72</ecNumber>
    </recommendedName>
</protein>
<dbReference type="InterPro" id="IPR002052">
    <property type="entry name" value="DNA_methylase_N6_adenine_CS"/>
</dbReference>
<dbReference type="PANTHER" id="PTHR33841">
    <property type="entry name" value="DNA METHYLTRANSFERASE YEEA-RELATED"/>
    <property type="match status" value="1"/>
</dbReference>
<dbReference type="AlphaFoldDB" id="E6UDB4"/>
<keyword evidence="3 8" id="KW-0489">Methyltransferase</keyword>
<gene>
    <name evidence="8" type="ordered locus">Rumal_2314</name>
</gene>
<evidence type="ECO:0000256" key="1">
    <source>
        <dbReference type="ARBA" id="ARBA00006594"/>
    </source>
</evidence>
<evidence type="ECO:0000313" key="8">
    <source>
        <dbReference type="EMBL" id="ADU22797.1"/>
    </source>
</evidence>
<evidence type="ECO:0000313" key="9">
    <source>
        <dbReference type="Proteomes" id="UP000006919"/>
    </source>
</evidence>
<comment type="similarity">
    <text evidence="1">Belongs to the N(4)/N(6)-methyltransferase family.</text>
</comment>
<sequence>MNRNQLRDYAIQAQAMIDSGAVEDKIRHYFSSRLLSIFPDYPWWVQAHMQGTEEHVHFSTAGSNREGFVDAVVGKTAIEYEKNLMIQSIFEEGYHQVKEYSAALCNIGIPETEVLGVLSDTVRWYGFKVRVIGEQTEGILLGPDDVELERIMFVDLSIETDEEYSRFEQFIAQFMAREESRILNAKTLVMDFGVDSNFYRSFIGAFSEATNTAMAEKPDYAELIKQVWQNFIAYLGVSDYGSFSTETYVSEFYLVTVAKILCANILAGRAIISSDDEIKAILNGEHFSRQNIYNFVDYDYFGWLNRSPYVDIIIPSVREMQNRLKAYDFSRLGDEDIFGRLLAQLANKEHRLMLGQEFTPHWIARDIVKYNINKIGDEVPHIMDMCCGSGVFLIESINAVREKYSISSDKYDAKKDAIIFSAVMGFDIDPLAVMLAKVNWIMTMRDLFPLHSGSITVPIYHADSLFVATPITHKMPTQDEDYYIITLNHQQIRVPAFLFSTMYRKVFDSFISKVYRVAMARAKQAEDTIDAFDAESLINAVEREGEIELGKHRKAELSLTANQMVFQLESLQRHGQNGIWHFIISNSYRPGLTEKQFNCIVSNPPWMAMSKLADNPYKNALHEIAEKYSIQPKGAAHPHMELATIFLVSSIDRYLHDGACWSYVMPASLMSGLNHEPFRKEKFITSDAELEAKVEAIWELPVDMFKNKAVVLSGKKTTQVPETIDGRVYEAMNNYKDCIYTLNRQGNRSAWTNRGSTVDVADVIASDRLSFLQGCDMFPRTALFHQFVPRPNGNWDIRPIDRTGDLWYLVSDSKKNICNDLISEDFDNEFIYDTFISKHLSPFIMAEPAKGLIPGRKVDGVWKPLYAEDLALLNAGTEYVFQQISDAIKQNLVQFLNETINIYGKLYRQNFSMKNYLVLSSASGSNPCAAYLDLRNLNRNRLVIDQTLYWYLAETEDEAIYISGLLNSSALWDAISDFQPEGGFGKRHIHTLPYKIIPSFDSENDVHIKVVDATKNLIHEWQTVCMNDIYRNLIKPNGGTLSSRRKKQQSKIRELTSYEIYATACMELLR</sequence>
<proteinExistence type="inferred from homology"/>
<evidence type="ECO:0000256" key="2">
    <source>
        <dbReference type="ARBA" id="ARBA00011900"/>
    </source>
</evidence>
<dbReference type="REBASE" id="30865">
    <property type="entry name" value="Ral7ORF2312P"/>
</dbReference>
<evidence type="ECO:0000256" key="6">
    <source>
        <dbReference type="ARBA" id="ARBA00047942"/>
    </source>
</evidence>
<dbReference type="eggNOG" id="COG0827">
    <property type="taxonomic scope" value="Bacteria"/>
</dbReference>
<accession>E6UDB4</accession>
<keyword evidence="5" id="KW-0949">S-adenosyl-L-methionine</keyword>
<dbReference type="PANTHER" id="PTHR33841:SF5">
    <property type="entry name" value="DNA METHYLASE (MODIFICATION METHYLASE) (METHYLTRANSFERASE)-RELATED"/>
    <property type="match status" value="1"/>
</dbReference>
<dbReference type="PRINTS" id="PR00507">
    <property type="entry name" value="N12N6MTFRASE"/>
</dbReference>
<dbReference type="STRING" id="697329.Rumal_2314"/>
<evidence type="ECO:0000256" key="5">
    <source>
        <dbReference type="ARBA" id="ARBA00022691"/>
    </source>
</evidence>
<name>E6UDB4_RUMA7</name>
<dbReference type="PROSITE" id="PS00092">
    <property type="entry name" value="N6_MTASE"/>
    <property type="match status" value="1"/>
</dbReference>
<organism evidence="8 9">
    <name type="scientific">Ruminococcus albus (strain ATCC 27210 / DSM 20455 / JCM 14654 / NCDO 2250 / 7)</name>
    <dbReference type="NCBI Taxonomy" id="697329"/>
    <lineage>
        <taxon>Bacteria</taxon>
        <taxon>Bacillati</taxon>
        <taxon>Bacillota</taxon>
        <taxon>Clostridia</taxon>
        <taxon>Eubacteriales</taxon>
        <taxon>Oscillospiraceae</taxon>
        <taxon>Ruminococcus</taxon>
    </lineage>
</organism>
<dbReference type="GO" id="GO:0032259">
    <property type="term" value="P:methylation"/>
    <property type="evidence" value="ECO:0007669"/>
    <property type="project" value="UniProtKB-KW"/>
</dbReference>
<dbReference type="GO" id="GO:0003676">
    <property type="term" value="F:nucleic acid binding"/>
    <property type="evidence" value="ECO:0007669"/>
    <property type="project" value="InterPro"/>
</dbReference>
<evidence type="ECO:0000256" key="3">
    <source>
        <dbReference type="ARBA" id="ARBA00022603"/>
    </source>
</evidence>
<dbReference type="KEGG" id="ral:Rumal_2314"/>
<feature type="domain" description="Type II methyltransferase M.TaqI-like" evidence="7">
    <location>
        <begin position="423"/>
        <end position="690"/>
    </location>
</feature>
<evidence type="ECO:0000256" key="4">
    <source>
        <dbReference type="ARBA" id="ARBA00022679"/>
    </source>
</evidence>
<reference evidence="8 9" key="1">
    <citation type="journal article" date="2011" name="J. Bacteriol.">
        <title>Complete genome of the cellulolytic ruminal bacterium Ruminococcus albus 7.</title>
        <authorList>
            <person name="Suen G."/>
            <person name="Stevenson D.M."/>
            <person name="Bruce D.C."/>
            <person name="Chertkov O."/>
            <person name="Copeland A."/>
            <person name="Cheng J.F."/>
            <person name="Detter C."/>
            <person name="Detter J.C."/>
            <person name="Goodwin L.A."/>
            <person name="Han C.S."/>
            <person name="Hauser L.J."/>
            <person name="Ivanova N.N."/>
            <person name="Kyrpides N.C."/>
            <person name="Land M.L."/>
            <person name="Lapidus A."/>
            <person name="Lucas S."/>
            <person name="Ovchinnikova G."/>
            <person name="Pitluck S."/>
            <person name="Tapia R."/>
            <person name="Woyke T."/>
            <person name="Boyum J."/>
            <person name="Mead D."/>
            <person name="Weimer P.J."/>
        </authorList>
    </citation>
    <scope>NUCLEOTIDE SEQUENCE [LARGE SCALE GENOMIC DNA]</scope>
    <source>
        <strain evidence="9">ATCC 27210 / DSM 20455 / JCM 14654 / NCDO 2250 / 7</strain>
    </source>
</reference>
<dbReference type="SUPFAM" id="SSF53335">
    <property type="entry name" value="S-adenosyl-L-methionine-dependent methyltransferases"/>
    <property type="match status" value="1"/>
</dbReference>
<dbReference type="InterPro" id="IPR011639">
    <property type="entry name" value="MethylTrfase_TaqI-like_dom"/>
</dbReference>
<dbReference type="Proteomes" id="UP000006919">
    <property type="component" value="Chromosome"/>
</dbReference>
<comment type="catalytic activity">
    <reaction evidence="6">
        <text>a 2'-deoxyadenosine in DNA + S-adenosyl-L-methionine = an N(6)-methyl-2'-deoxyadenosine in DNA + S-adenosyl-L-homocysteine + H(+)</text>
        <dbReference type="Rhea" id="RHEA:15197"/>
        <dbReference type="Rhea" id="RHEA-COMP:12418"/>
        <dbReference type="Rhea" id="RHEA-COMP:12419"/>
        <dbReference type="ChEBI" id="CHEBI:15378"/>
        <dbReference type="ChEBI" id="CHEBI:57856"/>
        <dbReference type="ChEBI" id="CHEBI:59789"/>
        <dbReference type="ChEBI" id="CHEBI:90615"/>
        <dbReference type="ChEBI" id="CHEBI:90616"/>
        <dbReference type="EC" id="2.1.1.72"/>
    </reaction>
</comment>
<dbReference type="GO" id="GO:0006304">
    <property type="term" value="P:DNA modification"/>
    <property type="evidence" value="ECO:0007669"/>
    <property type="project" value="InterPro"/>
</dbReference>
<dbReference type="Gene3D" id="3.40.50.150">
    <property type="entry name" value="Vaccinia Virus protein VP39"/>
    <property type="match status" value="1"/>
</dbReference>
<dbReference type="EC" id="2.1.1.72" evidence="2"/>